<name>A0ACC2M3M7_PERAE</name>
<gene>
    <name evidence="1" type="ORF">MRB53_016976</name>
</gene>
<dbReference type="EMBL" id="CM056813">
    <property type="protein sequence ID" value="KAJ8640282.1"/>
    <property type="molecule type" value="Genomic_DNA"/>
</dbReference>
<sequence>MPLAGWAGSERIRVQIFYPFYVFKTGRVKKNPKAAIFLFSASSVVGERLLCPRSGANSVHGRLSRRKIHSRTPLASQIEVLSRIPEFFCSFLQNPLEKVSVGGADACFVWNLDIVSGEIFGFRYRMLRIWILSPSSSGMNFL</sequence>
<evidence type="ECO:0000313" key="2">
    <source>
        <dbReference type="Proteomes" id="UP001234297"/>
    </source>
</evidence>
<comment type="caution">
    <text evidence="1">The sequence shown here is derived from an EMBL/GenBank/DDBJ whole genome shotgun (WGS) entry which is preliminary data.</text>
</comment>
<reference evidence="1 2" key="1">
    <citation type="journal article" date="2022" name="Hortic Res">
        <title>A haplotype resolved chromosomal level avocado genome allows analysis of novel avocado genes.</title>
        <authorList>
            <person name="Nath O."/>
            <person name="Fletcher S.J."/>
            <person name="Hayward A."/>
            <person name="Shaw L.M."/>
            <person name="Masouleh A.K."/>
            <person name="Furtado A."/>
            <person name="Henry R.J."/>
            <person name="Mitter N."/>
        </authorList>
    </citation>
    <scope>NUCLEOTIDE SEQUENCE [LARGE SCALE GENOMIC DNA]</scope>
    <source>
        <strain evidence="2">cv. Hass</strain>
    </source>
</reference>
<proteinExistence type="predicted"/>
<organism evidence="1 2">
    <name type="scientific">Persea americana</name>
    <name type="common">Avocado</name>
    <dbReference type="NCBI Taxonomy" id="3435"/>
    <lineage>
        <taxon>Eukaryota</taxon>
        <taxon>Viridiplantae</taxon>
        <taxon>Streptophyta</taxon>
        <taxon>Embryophyta</taxon>
        <taxon>Tracheophyta</taxon>
        <taxon>Spermatophyta</taxon>
        <taxon>Magnoliopsida</taxon>
        <taxon>Magnoliidae</taxon>
        <taxon>Laurales</taxon>
        <taxon>Lauraceae</taxon>
        <taxon>Persea</taxon>
    </lineage>
</organism>
<dbReference type="Proteomes" id="UP001234297">
    <property type="component" value="Chromosome 5"/>
</dbReference>
<evidence type="ECO:0000313" key="1">
    <source>
        <dbReference type="EMBL" id="KAJ8640282.1"/>
    </source>
</evidence>
<keyword evidence="2" id="KW-1185">Reference proteome</keyword>
<accession>A0ACC2M3M7</accession>
<protein>
    <submittedName>
        <fullName evidence="1">Uncharacterized protein</fullName>
    </submittedName>
</protein>